<dbReference type="EMBL" id="FXUG01000010">
    <property type="protein sequence ID" value="SMP66849.1"/>
    <property type="molecule type" value="Genomic_DNA"/>
</dbReference>
<feature type="domain" description="ASPIC/UnbV" evidence="3">
    <location>
        <begin position="933"/>
        <end position="999"/>
    </location>
</feature>
<dbReference type="InterPro" id="IPR011990">
    <property type="entry name" value="TPR-like_helical_dom_sf"/>
</dbReference>
<keyword evidence="1" id="KW-0732">Signal</keyword>
<keyword evidence="2" id="KW-0802">TPR repeat</keyword>
<dbReference type="PANTHER" id="PTHR16026:SF0">
    <property type="entry name" value="CARTILAGE ACIDIC PROTEIN 1"/>
    <property type="match status" value="1"/>
</dbReference>
<keyword evidence="5" id="KW-1185">Reference proteome</keyword>
<dbReference type="Pfam" id="PF07593">
    <property type="entry name" value="UnbV_ASPIC"/>
    <property type="match status" value="1"/>
</dbReference>
<reference evidence="4 5" key="1">
    <citation type="submission" date="2017-05" db="EMBL/GenBank/DDBJ databases">
        <authorList>
            <person name="Varghese N."/>
            <person name="Submissions S."/>
        </authorList>
    </citation>
    <scope>NUCLEOTIDE SEQUENCE [LARGE SCALE GENOMIC DNA]</scope>
    <source>
        <strain evidence="4 5">DSM 25457</strain>
    </source>
</reference>
<dbReference type="PANTHER" id="PTHR16026">
    <property type="entry name" value="CARTILAGE ACIDIC PROTEIN 1"/>
    <property type="match status" value="1"/>
</dbReference>
<dbReference type="InterPro" id="IPR019734">
    <property type="entry name" value="TPR_rpt"/>
</dbReference>
<dbReference type="SUPFAM" id="SSF48452">
    <property type="entry name" value="TPR-like"/>
    <property type="match status" value="1"/>
</dbReference>
<evidence type="ECO:0000313" key="5">
    <source>
        <dbReference type="Proteomes" id="UP001158067"/>
    </source>
</evidence>
<gene>
    <name evidence="4" type="ORF">SAMN06265222_11051</name>
</gene>
<dbReference type="InterPro" id="IPR027039">
    <property type="entry name" value="Crtac1"/>
</dbReference>
<organism evidence="4 5">
    <name type="scientific">Neorhodopirellula lusitana</name>
    <dbReference type="NCBI Taxonomy" id="445327"/>
    <lineage>
        <taxon>Bacteria</taxon>
        <taxon>Pseudomonadati</taxon>
        <taxon>Planctomycetota</taxon>
        <taxon>Planctomycetia</taxon>
        <taxon>Pirellulales</taxon>
        <taxon>Pirellulaceae</taxon>
        <taxon>Neorhodopirellula</taxon>
    </lineage>
</organism>
<dbReference type="SUPFAM" id="SSF69318">
    <property type="entry name" value="Integrin alpha N-terminal domain"/>
    <property type="match status" value="1"/>
</dbReference>
<dbReference type="Proteomes" id="UP001158067">
    <property type="component" value="Unassembled WGS sequence"/>
</dbReference>
<feature type="repeat" description="TPR" evidence="2">
    <location>
        <begin position="215"/>
        <end position="248"/>
    </location>
</feature>
<evidence type="ECO:0000256" key="1">
    <source>
        <dbReference type="ARBA" id="ARBA00022729"/>
    </source>
</evidence>
<evidence type="ECO:0000313" key="4">
    <source>
        <dbReference type="EMBL" id="SMP66849.1"/>
    </source>
</evidence>
<dbReference type="Pfam" id="PF14559">
    <property type="entry name" value="TPR_19"/>
    <property type="match status" value="1"/>
</dbReference>
<sequence length="1013" mass="110782">MGLQSRLCESTYPIDRIAAVVSLLVAAAIQGGCNQEAPPLTTRPQTETESPLDSFQYAFHRGEWQQAWRFSNSVLTQHPDDVETLAAVGRVAHEIGEPQTAADLMVDACHLESFANRLRLDQAAASLLAVGRIDDCMELFESSLDKRPVRHDIRRKLFDMRLGMEDRRRASVHGHSLVRHRKFDISLLLALSETDSRTESPDAFIEMAKRHPRDKRPLVASGRVQFDQGHLDEAADAFTQSLQHHPDYVPSLALLARVLVDAGRDSELAALIRSSPVELKQSPTYWLAVGDWCRNHEQPRPAIRAYWEAARRSPDHREAWHKLSLTVKQGVQKDTGFPAELAETIAKRSQLLSRFSQLKAEFVKTGKTSSAIAVNIAKTLQMLEQPWEAEAWASIAITLSPEADLLAKRTRDAIVAELKKNTPWFPNQTLDKLNATLSCFPLPDLGDHAFKQPDINIGADIAGTSRARFANLDNKANIKLTNQANARGLDFFGRTGDDLDRPGVKHYQILGCGGGTIDYDLDGWSDLYLAAAGGTPTQRNSASNSLWRNIGGTFIDVCGSSSTMDTGFSQGIAVGDVNEDGFPDLLVMNYGPNTLLINNGDGTFSDVSDQLDQDTMQTDWSSSGAIADLDGDGLADLTILTYGVGKDPVTRECRHESTNIARACSPLVFPGAADHFMKGSNDGNFIDQTTQSSAPSVLGRGLGLTVGSFDPNQGVDVFIANDLTSNHYWTRSTSGGFRFDESAIPRGLGSDDRSPAQGSMGIATGDFDGDGDADVYVTNFHGEANTYHEQTDAELWQDKTIGQDLFAPTLPLVGFGTEAIDLDNNGFSELVVSNGHVDQYPSDKSAPYAQPMQVFQRQSNGRFRSIGHTIEGSYLNQNHIGRALWTIDANRDGLTDLVVTHQSEPVALLMNETQPSGCWVEVKLVGRECSRDAIGATIQVRTPDRTWTAFQTTGDGYLCSNEQILRVGLGDGVGHCSITVNWPNGQTQVFSELAVQSNYLLTQGDLDAFPLID</sequence>
<name>A0ABY1QC66_9BACT</name>
<comment type="caution">
    <text evidence="4">The sequence shown here is derived from an EMBL/GenBank/DDBJ whole genome shotgun (WGS) entry which is preliminary data.</text>
</comment>
<dbReference type="PROSITE" id="PS50005">
    <property type="entry name" value="TPR"/>
    <property type="match status" value="1"/>
</dbReference>
<evidence type="ECO:0000259" key="3">
    <source>
        <dbReference type="Pfam" id="PF07593"/>
    </source>
</evidence>
<dbReference type="InterPro" id="IPR013517">
    <property type="entry name" value="FG-GAP"/>
</dbReference>
<evidence type="ECO:0000256" key="2">
    <source>
        <dbReference type="PROSITE-ProRule" id="PRU00339"/>
    </source>
</evidence>
<protein>
    <submittedName>
        <fullName evidence="4">Repeat domain-containing protein</fullName>
    </submittedName>
</protein>
<proteinExistence type="predicted"/>
<accession>A0ABY1QC66</accession>
<dbReference type="InterPro" id="IPR028994">
    <property type="entry name" value="Integrin_alpha_N"/>
</dbReference>
<dbReference type="Gene3D" id="1.25.40.10">
    <property type="entry name" value="Tetratricopeptide repeat domain"/>
    <property type="match status" value="1"/>
</dbReference>
<dbReference type="Pfam" id="PF13517">
    <property type="entry name" value="FG-GAP_3"/>
    <property type="match status" value="2"/>
</dbReference>
<dbReference type="RefSeq" id="WP_283433824.1">
    <property type="nucleotide sequence ID" value="NZ_FXUG01000010.1"/>
</dbReference>
<dbReference type="Gene3D" id="2.130.10.130">
    <property type="entry name" value="Integrin alpha, N-terminal"/>
    <property type="match status" value="2"/>
</dbReference>
<dbReference type="InterPro" id="IPR011519">
    <property type="entry name" value="UnbV_ASPIC"/>
</dbReference>